<dbReference type="EMBL" id="ACKV01000120">
    <property type="protein sequence ID" value="EEJ41588.1"/>
    <property type="molecule type" value="Genomic_DNA"/>
</dbReference>
<feature type="transmembrane region" description="Helical" evidence="1">
    <location>
        <begin position="30"/>
        <end position="50"/>
    </location>
</feature>
<evidence type="ECO:0000313" key="2">
    <source>
        <dbReference type="EMBL" id="EEJ41588.1"/>
    </source>
</evidence>
<sequence>MHAKRISATLLSAKEKEFHMSFKKFIVSKGVIGALIIVLFYGLLMVGIYFSGYKVVPSKINQLPVAIVNQDKDSTTLKKQLKKKLAV</sequence>
<reference evidence="2 3" key="1">
    <citation type="submission" date="2009-04" db="EMBL/GenBank/DDBJ databases">
        <authorList>
            <person name="Qin X."/>
            <person name="Bachman B."/>
            <person name="Battles P."/>
            <person name="Bell A."/>
            <person name="Bess C."/>
            <person name="Bickham C."/>
            <person name="Chaboub L."/>
            <person name="Chen D."/>
            <person name="Coyle M."/>
            <person name="Deiros D.R."/>
            <person name="Dinh H."/>
            <person name="Forbes L."/>
            <person name="Fowler G."/>
            <person name="Francisco L."/>
            <person name="Fu Q."/>
            <person name="Gubbala S."/>
            <person name="Hale W."/>
            <person name="Han Y."/>
            <person name="Hemphill L."/>
            <person name="Highlander S.K."/>
            <person name="Hirani K."/>
            <person name="Hogues M."/>
            <person name="Jackson L."/>
            <person name="Jakkamsetti A."/>
            <person name="Javaid M."/>
            <person name="Jiang H."/>
            <person name="Korchina V."/>
            <person name="Kovar C."/>
            <person name="Lara F."/>
            <person name="Lee S."/>
            <person name="Mata R."/>
            <person name="Mathew T."/>
            <person name="Moen C."/>
            <person name="Morales K."/>
            <person name="Munidasa M."/>
            <person name="Nazareth L."/>
            <person name="Ngo R."/>
            <person name="Nguyen L."/>
            <person name="Okwuonu G."/>
            <person name="Ongeri F."/>
            <person name="Patil S."/>
            <person name="Petrosino J."/>
            <person name="Pham C."/>
            <person name="Pham P."/>
            <person name="Pu L.-L."/>
            <person name="Puazo M."/>
            <person name="Raj R."/>
            <person name="Reid J."/>
            <person name="Rouhana J."/>
            <person name="Saada N."/>
            <person name="Shang Y."/>
            <person name="Simmons D."/>
            <person name="Thornton R."/>
            <person name="Warren J."/>
            <person name="Weissenberger G."/>
            <person name="Zhang J."/>
            <person name="Zhang L."/>
            <person name="Zhou C."/>
            <person name="Zhu D."/>
            <person name="Muzny D."/>
            <person name="Worley K."/>
            <person name="Gibbs R."/>
        </authorList>
    </citation>
    <scope>NUCLEOTIDE SEQUENCE [LARGE SCALE GENOMIC DNA]</scope>
    <source>
        <strain evidence="2 3">ATCC 19254</strain>
    </source>
</reference>
<dbReference type="Proteomes" id="UP000004283">
    <property type="component" value="Unassembled WGS sequence"/>
</dbReference>
<gene>
    <name evidence="2" type="ORF">HMPREF0555_1834</name>
</gene>
<dbReference type="HOGENOM" id="CLU_2479604_0_0_9"/>
<keyword evidence="1" id="KW-0472">Membrane</keyword>
<organism evidence="2 3">
    <name type="scientific">Leuconostoc mesenteroides subsp. cremoris ATCC 19254</name>
    <dbReference type="NCBI Taxonomy" id="586220"/>
    <lineage>
        <taxon>Bacteria</taxon>
        <taxon>Bacillati</taxon>
        <taxon>Bacillota</taxon>
        <taxon>Bacilli</taxon>
        <taxon>Lactobacillales</taxon>
        <taxon>Lactobacillaceae</taxon>
        <taxon>Leuconostoc</taxon>
    </lineage>
</organism>
<accession>C2KMG8</accession>
<dbReference type="AlphaFoldDB" id="C2KMG8"/>
<evidence type="ECO:0000313" key="3">
    <source>
        <dbReference type="Proteomes" id="UP000004283"/>
    </source>
</evidence>
<keyword evidence="1" id="KW-0812">Transmembrane</keyword>
<comment type="caution">
    <text evidence="2">The sequence shown here is derived from an EMBL/GenBank/DDBJ whole genome shotgun (WGS) entry which is preliminary data.</text>
</comment>
<keyword evidence="1" id="KW-1133">Transmembrane helix</keyword>
<protein>
    <submittedName>
        <fullName evidence="2">Uncharacterized protein</fullName>
    </submittedName>
</protein>
<proteinExistence type="predicted"/>
<name>C2KMG8_LEUMC</name>
<evidence type="ECO:0000256" key="1">
    <source>
        <dbReference type="SAM" id="Phobius"/>
    </source>
</evidence>